<dbReference type="EMBL" id="JAYWIO010000008">
    <property type="protein sequence ID" value="KAK7244963.1"/>
    <property type="molecule type" value="Genomic_DNA"/>
</dbReference>
<evidence type="ECO:0000313" key="2">
    <source>
        <dbReference type="Proteomes" id="UP001372338"/>
    </source>
</evidence>
<evidence type="ECO:0000313" key="1">
    <source>
        <dbReference type="EMBL" id="KAK7244963.1"/>
    </source>
</evidence>
<keyword evidence="2" id="KW-1185">Reference proteome</keyword>
<reference evidence="1 2" key="1">
    <citation type="submission" date="2024-01" db="EMBL/GenBank/DDBJ databases">
        <title>The genomes of 5 underutilized Papilionoideae crops provide insights into root nodulation and disease resistanc.</title>
        <authorList>
            <person name="Yuan L."/>
        </authorList>
    </citation>
    <scope>NUCLEOTIDE SEQUENCE [LARGE SCALE GENOMIC DNA]</scope>
    <source>
        <strain evidence="1">ZHUSHIDOU_FW_LH</strain>
        <tissue evidence="1">Leaf</tissue>
    </source>
</reference>
<dbReference type="AlphaFoldDB" id="A0AAN9E1X3"/>
<protein>
    <submittedName>
        <fullName evidence="1">Uncharacterized protein</fullName>
    </submittedName>
</protein>
<name>A0AAN9E1X3_CROPI</name>
<gene>
    <name evidence="1" type="ORF">RIF29_39792</name>
</gene>
<dbReference type="Proteomes" id="UP001372338">
    <property type="component" value="Unassembled WGS sequence"/>
</dbReference>
<comment type="caution">
    <text evidence="1">The sequence shown here is derived from an EMBL/GenBank/DDBJ whole genome shotgun (WGS) entry which is preliminary data.</text>
</comment>
<sequence length="67" mass="7755">MKEQTSTGKEDGTRGWVGGGHDEVLRLVGEDRDAVDVERQRLRERGAAMKDLEDRPQLCYIFDYREN</sequence>
<organism evidence="1 2">
    <name type="scientific">Crotalaria pallida</name>
    <name type="common">Smooth rattlebox</name>
    <name type="synonym">Crotalaria striata</name>
    <dbReference type="NCBI Taxonomy" id="3830"/>
    <lineage>
        <taxon>Eukaryota</taxon>
        <taxon>Viridiplantae</taxon>
        <taxon>Streptophyta</taxon>
        <taxon>Embryophyta</taxon>
        <taxon>Tracheophyta</taxon>
        <taxon>Spermatophyta</taxon>
        <taxon>Magnoliopsida</taxon>
        <taxon>eudicotyledons</taxon>
        <taxon>Gunneridae</taxon>
        <taxon>Pentapetalae</taxon>
        <taxon>rosids</taxon>
        <taxon>fabids</taxon>
        <taxon>Fabales</taxon>
        <taxon>Fabaceae</taxon>
        <taxon>Papilionoideae</taxon>
        <taxon>50 kb inversion clade</taxon>
        <taxon>genistoids sensu lato</taxon>
        <taxon>core genistoids</taxon>
        <taxon>Crotalarieae</taxon>
        <taxon>Crotalaria</taxon>
    </lineage>
</organism>
<accession>A0AAN9E1X3</accession>
<proteinExistence type="predicted"/>